<dbReference type="PANTHER" id="PTHR30537">
    <property type="entry name" value="HTH-TYPE TRANSCRIPTIONAL REGULATOR"/>
    <property type="match status" value="1"/>
</dbReference>
<comment type="similarity">
    <text evidence="1">Belongs to the LysR transcriptional regulatory family.</text>
</comment>
<dbReference type="Gene3D" id="3.40.190.10">
    <property type="entry name" value="Periplasmic binding protein-like II"/>
    <property type="match status" value="2"/>
</dbReference>
<evidence type="ECO:0000256" key="2">
    <source>
        <dbReference type="ARBA" id="ARBA00023015"/>
    </source>
</evidence>
<dbReference type="PANTHER" id="PTHR30537:SF26">
    <property type="entry name" value="GLYCINE CLEAVAGE SYSTEM TRANSCRIPTIONAL ACTIVATOR"/>
    <property type="match status" value="1"/>
</dbReference>
<organism evidence="6 7">
    <name type="scientific">Larsenimonas suaedae</name>
    <dbReference type="NCBI Taxonomy" id="1851019"/>
    <lineage>
        <taxon>Bacteria</taxon>
        <taxon>Pseudomonadati</taxon>
        <taxon>Pseudomonadota</taxon>
        <taxon>Gammaproteobacteria</taxon>
        <taxon>Oceanospirillales</taxon>
        <taxon>Halomonadaceae</taxon>
        <taxon>Larsenimonas</taxon>
    </lineage>
</organism>
<dbReference type="Pfam" id="PF03466">
    <property type="entry name" value="LysR_substrate"/>
    <property type="match status" value="1"/>
</dbReference>
<dbReference type="Proteomes" id="UP001269375">
    <property type="component" value="Unassembled WGS sequence"/>
</dbReference>
<accession>A0ABU1GSY3</accession>
<feature type="domain" description="HTH lysR-type" evidence="5">
    <location>
        <begin position="4"/>
        <end position="61"/>
    </location>
</feature>
<dbReference type="SUPFAM" id="SSF46785">
    <property type="entry name" value="Winged helix' DNA-binding domain"/>
    <property type="match status" value="1"/>
</dbReference>
<dbReference type="InterPro" id="IPR000847">
    <property type="entry name" value="LysR_HTH_N"/>
</dbReference>
<dbReference type="InterPro" id="IPR036390">
    <property type="entry name" value="WH_DNA-bd_sf"/>
</dbReference>
<keyword evidence="7" id="KW-1185">Reference proteome</keyword>
<comment type="caution">
    <text evidence="6">The sequence shown here is derived from an EMBL/GenBank/DDBJ whole genome shotgun (WGS) entry which is preliminary data.</text>
</comment>
<keyword evidence="3" id="KW-0238">DNA-binding</keyword>
<gene>
    <name evidence="6" type="ORF">QC825_00830</name>
</gene>
<dbReference type="PRINTS" id="PR00039">
    <property type="entry name" value="HTHLYSR"/>
</dbReference>
<keyword evidence="4" id="KW-0804">Transcription</keyword>
<dbReference type="Pfam" id="PF00126">
    <property type="entry name" value="HTH_1"/>
    <property type="match status" value="1"/>
</dbReference>
<evidence type="ECO:0000256" key="1">
    <source>
        <dbReference type="ARBA" id="ARBA00009437"/>
    </source>
</evidence>
<evidence type="ECO:0000313" key="6">
    <source>
        <dbReference type="EMBL" id="MDR5894612.1"/>
    </source>
</evidence>
<reference evidence="6 7" key="1">
    <citation type="submission" date="2023-04" db="EMBL/GenBank/DDBJ databases">
        <title>A long-awaited taxogenomic arrangement of the family Halomonadaceae.</title>
        <authorList>
            <person name="De La Haba R."/>
            <person name="Chuvochina M."/>
            <person name="Wittouck S."/>
            <person name="Arahal D.R."/>
            <person name="Sanchez-Porro C."/>
            <person name="Hugenholtz P."/>
            <person name="Ventosa A."/>
        </authorList>
    </citation>
    <scope>NUCLEOTIDE SEQUENCE [LARGE SCALE GENOMIC DNA]</scope>
    <source>
        <strain evidence="6 7">DSM 22428</strain>
    </source>
</reference>
<protein>
    <submittedName>
        <fullName evidence="6">LysR substrate-binding domain-containing protein</fullName>
    </submittedName>
</protein>
<proteinExistence type="inferred from homology"/>
<name>A0ABU1GSY3_9GAMM</name>
<dbReference type="PROSITE" id="PS50931">
    <property type="entry name" value="HTH_LYSR"/>
    <property type="match status" value="1"/>
</dbReference>
<dbReference type="InterPro" id="IPR005119">
    <property type="entry name" value="LysR_subst-bd"/>
</dbReference>
<evidence type="ECO:0000256" key="4">
    <source>
        <dbReference type="ARBA" id="ARBA00023163"/>
    </source>
</evidence>
<sequence length="297" mass="32710">MKTPPLTAVRAFETVARHLSFTQAAQELSVTVTAVSQQVRQLEEVLGHQLFTRRGNRIELTTIGASIYPDVHAGLDMIARPFAALMAVPGGGSVRLTATRAFAERWLMPRLERFSHIYPEIVVHIEALEDGIDLSSSDVDLAIRYGPAPARGEEIHLACDRYIAVTRPSTEEGLVSKALGRRSLLAFKWKNTDLDAPSWSQWFKAAGMPAAAEARVAWYSEETLAFHAAERGLGVLLCSDLLAGGALEARRLQRLVGPALPGFNFRLVPPPVAKRTRATACFTRWLRDEFARPAQTL</sequence>
<dbReference type="InterPro" id="IPR036388">
    <property type="entry name" value="WH-like_DNA-bd_sf"/>
</dbReference>
<keyword evidence="2" id="KW-0805">Transcription regulation</keyword>
<evidence type="ECO:0000313" key="7">
    <source>
        <dbReference type="Proteomes" id="UP001269375"/>
    </source>
</evidence>
<dbReference type="InterPro" id="IPR058163">
    <property type="entry name" value="LysR-type_TF_proteobact-type"/>
</dbReference>
<dbReference type="RefSeq" id="WP_251593276.1">
    <property type="nucleotide sequence ID" value="NZ_JAMLJI010000002.1"/>
</dbReference>
<dbReference type="EMBL" id="JARWAO010000001">
    <property type="protein sequence ID" value="MDR5894612.1"/>
    <property type="molecule type" value="Genomic_DNA"/>
</dbReference>
<dbReference type="SUPFAM" id="SSF53850">
    <property type="entry name" value="Periplasmic binding protein-like II"/>
    <property type="match status" value="1"/>
</dbReference>
<evidence type="ECO:0000259" key="5">
    <source>
        <dbReference type="PROSITE" id="PS50931"/>
    </source>
</evidence>
<evidence type="ECO:0000256" key="3">
    <source>
        <dbReference type="ARBA" id="ARBA00023125"/>
    </source>
</evidence>
<dbReference type="Gene3D" id="1.10.10.10">
    <property type="entry name" value="Winged helix-like DNA-binding domain superfamily/Winged helix DNA-binding domain"/>
    <property type="match status" value="1"/>
</dbReference>